<accession>A0A7T4C2S6</accession>
<dbReference type="REBASE" id="458686">
    <property type="entry name" value="S.Aca21ORF21400P"/>
</dbReference>
<protein>
    <recommendedName>
        <fullName evidence="2">Type I restriction modification DNA specificity domain-containing protein</fullName>
    </recommendedName>
</protein>
<evidence type="ECO:0008006" key="2">
    <source>
        <dbReference type="Google" id="ProtNLM"/>
    </source>
</evidence>
<dbReference type="Gene3D" id="1.10.287.1120">
    <property type="entry name" value="Bipartite methylase S protein"/>
    <property type="match status" value="1"/>
</dbReference>
<proteinExistence type="predicted"/>
<gene>
    <name evidence="1" type="ORF">JC965_21410</name>
</gene>
<reference evidence="1" key="1">
    <citation type="submission" date="2020-12" db="EMBL/GenBank/DDBJ databases">
        <title>GES Beta-lactamases isolated from hospital effluents in Brazil.</title>
        <authorList>
            <person name="Conte D."/>
            <person name="Mesa D."/>
            <person name="Palmeiro J.K."/>
            <person name="Dalla-Costa L.M."/>
        </authorList>
    </citation>
    <scope>NUCLEOTIDE SEQUENCE [LARGE SCALE GENOMIC DNA]</scope>
    <source>
        <strain evidence="1">Aero21</strain>
    </source>
</reference>
<evidence type="ECO:0000313" key="1">
    <source>
        <dbReference type="EMBL" id="QQA60585.1"/>
    </source>
</evidence>
<dbReference type="EMBL" id="CP065937">
    <property type="protein sequence ID" value="QQA60585.1"/>
    <property type="molecule type" value="Genomic_DNA"/>
</dbReference>
<dbReference type="AlphaFoldDB" id="A0A7T4C2S6"/>
<sequence length="93" mass="10458">MFAGKKSAQIREILISESAWEEMTCLFAPSLDEQIQLASWIRDQCDKLDMLNTKAKCTIDLMQERRIALISAAVTGKIDLRGWTPPSDNEVTA</sequence>
<organism evidence="1">
    <name type="scientific">Aeromonas caviae</name>
    <name type="common">Aeromonas punctata</name>
    <dbReference type="NCBI Taxonomy" id="648"/>
    <lineage>
        <taxon>Bacteria</taxon>
        <taxon>Pseudomonadati</taxon>
        <taxon>Pseudomonadota</taxon>
        <taxon>Gammaproteobacteria</taxon>
        <taxon>Aeromonadales</taxon>
        <taxon>Aeromonadaceae</taxon>
        <taxon>Aeromonas</taxon>
    </lineage>
</organism>
<name>A0A7T4C2S6_AERCA</name>
<dbReference type="SUPFAM" id="SSF116734">
    <property type="entry name" value="DNA methylase specificity domain"/>
    <property type="match status" value="1"/>
</dbReference>